<proteinExistence type="inferred from homology"/>
<evidence type="ECO:0000256" key="3">
    <source>
        <dbReference type="ARBA" id="ARBA00022448"/>
    </source>
</evidence>
<dbReference type="STRING" id="418495.SAMN05216215_100538"/>
<dbReference type="GO" id="GO:0009055">
    <property type="term" value="F:electron transfer activity"/>
    <property type="evidence" value="ECO:0007669"/>
    <property type="project" value="InterPro"/>
</dbReference>
<dbReference type="GO" id="GO:0050660">
    <property type="term" value="F:flavin adenine dinucleotide binding"/>
    <property type="evidence" value="ECO:0007669"/>
    <property type="project" value="InterPro"/>
</dbReference>
<dbReference type="InterPro" id="IPR033947">
    <property type="entry name" value="ETF_alpha_N"/>
</dbReference>
<dbReference type="Gene3D" id="3.40.50.620">
    <property type="entry name" value="HUPs"/>
    <property type="match status" value="1"/>
</dbReference>
<comment type="function">
    <text evidence="7">The electron transfer flavoprotein serves as a specific electron acceptor for other dehydrogenases. It transfers the electrons to the main respiratory chain via ETF-ubiquinone oxidoreductase (ETF dehydrogenase).</text>
</comment>
<evidence type="ECO:0000256" key="6">
    <source>
        <dbReference type="ARBA" id="ARBA00022982"/>
    </source>
</evidence>
<keyword evidence="11" id="KW-1185">Reference proteome</keyword>
<dbReference type="GO" id="GO:0033539">
    <property type="term" value="P:fatty acid beta-oxidation using acyl-CoA dehydrogenase"/>
    <property type="evidence" value="ECO:0007669"/>
    <property type="project" value="TreeGrafter"/>
</dbReference>
<dbReference type="SUPFAM" id="SSF52467">
    <property type="entry name" value="DHS-like NAD/FAD-binding domain"/>
    <property type="match status" value="1"/>
</dbReference>
<dbReference type="SUPFAM" id="SSF52402">
    <property type="entry name" value="Adenine nucleotide alpha hydrolases-like"/>
    <property type="match status" value="1"/>
</dbReference>
<sequence length="316" mass="31968">MAEVLVLVDHVDGEVKKVTHELLTAARRLGEPSAVVVGEPGTAGKLTDALAAYGAAKVYAAESAEAAQYLVTPQVDVLAALVGSASPAAVLVPASIDGKEIAGRLAIRIGSGLLSEVVDLDGEGVASHSLFGGTYDAKAKVTKGTPVITVLPGAIEPEQAAGAAAVESVEVPAASGAKITGRQPAEAGDRPELTEASIVVSGGRGVGSAESFEVVEKLADSLGAAVGASRAAVDSGYYPHQFQVGQTGKTVSPQLYIALGISGAIQHRAGMQTSKTIVAVNKDPEAPIFEIADFGVVGDLFKVAPQLTEEITKRKG</sequence>
<dbReference type="Pfam" id="PF01012">
    <property type="entry name" value="ETF"/>
    <property type="match status" value="1"/>
</dbReference>
<feature type="binding site" evidence="8">
    <location>
        <begin position="229"/>
        <end position="230"/>
    </location>
    <ligand>
        <name>FAD</name>
        <dbReference type="ChEBI" id="CHEBI:57692"/>
    </ligand>
</feature>
<evidence type="ECO:0000256" key="2">
    <source>
        <dbReference type="ARBA" id="ARBA00011355"/>
    </source>
</evidence>
<protein>
    <submittedName>
        <fullName evidence="10">Electron transfer flavoprotein alpha subunit apoprotein</fullName>
    </submittedName>
</protein>
<evidence type="ECO:0000256" key="5">
    <source>
        <dbReference type="ARBA" id="ARBA00022827"/>
    </source>
</evidence>
<dbReference type="InterPro" id="IPR018206">
    <property type="entry name" value="ETF_asu_C_CS"/>
</dbReference>
<dbReference type="Gene3D" id="3.40.50.1220">
    <property type="entry name" value="TPP-binding domain"/>
    <property type="match status" value="1"/>
</dbReference>
<dbReference type="Proteomes" id="UP000199529">
    <property type="component" value="Unassembled WGS sequence"/>
</dbReference>
<name>A0A1H2W2X6_9PSEU</name>
<keyword evidence="5 8" id="KW-0274">FAD</keyword>
<dbReference type="InterPro" id="IPR029035">
    <property type="entry name" value="DHS-like_NAD/FAD-binding_dom"/>
</dbReference>
<evidence type="ECO:0000256" key="1">
    <source>
        <dbReference type="ARBA" id="ARBA00005817"/>
    </source>
</evidence>
<feature type="binding site" evidence="8">
    <location>
        <position position="281"/>
    </location>
    <ligand>
        <name>FAD</name>
        <dbReference type="ChEBI" id="CHEBI:57692"/>
    </ligand>
</feature>
<keyword evidence="6" id="KW-0249">Electron transport</keyword>
<feature type="binding site" evidence="8">
    <location>
        <begin position="243"/>
        <end position="247"/>
    </location>
    <ligand>
        <name>FAD</name>
        <dbReference type="ChEBI" id="CHEBI:57692"/>
    </ligand>
</feature>
<comment type="subunit">
    <text evidence="2">Heterodimer of an alpha and a beta subunit.</text>
</comment>
<comment type="cofactor">
    <cofactor evidence="8">
        <name>FAD</name>
        <dbReference type="ChEBI" id="CHEBI:57692"/>
    </cofactor>
    <text evidence="8">Binds 1 FAD per dimer.</text>
</comment>
<dbReference type="InterPro" id="IPR014729">
    <property type="entry name" value="Rossmann-like_a/b/a_fold"/>
</dbReference>
<keyword evidence="4" id="KW-0285">Flavoprotein</keyword>
<dbReference type="EMBL" id="FNOK01000005">
    <property type="protein sequence ID" value="SDW75002.1"/>
    <property type="molecule type" value="Genomic_DNA"/>
</dbReference>
<organism evidence="10 11">
    <name type="scientific">Saccharopolyspora shandongensis</name>
    <dbReference type="NCBI Taxonomy" id="418495"/>
    <lineage>
        <taxon>Bacteria</taxon>
        <taxon>Bacillati</taxon>
        <taxon>Actinomycetota</taxon>
        <taxon>Actinomycetes</taxon>
        <taxon>Pseudonocardiales</taxon>
        <taxon>Pseudonocardiaceae</taxon>
        <taxon>Saccharopolyspora</taxon>
    </lineage>
</organism>
<feature type="domain" description="Electron transfer flavoprotein alpha/beta-subunit N-terminal" evidence="9">
    <location>
        <begin position="4"/>
        <end position="191"/>
    </location>
</feature>
<keyword evidence="3" id="KW-0813">Transport</keyword>
<evidence type="ECO:0000313" key="10">
    <source>
        <dbReference type="EMBL" id="SDW75002.1"/>
    </source>
</evidence>
<evidence type="ECO:0000256" key="7">
    <source>
        <dbReference type="ARBA" id="ARBA00025649"/>
    </source>
</evidence>
<dbReference type="PROSITE" id="PS00696">
    <property type="entry name" value="ETF_ALPHA"/>
    <property type="match status" value="1"/>
</dbReference>
<dbReference type="Pfam" id="PF00766">
    <property type="entry name" value="ETF_alpha"/>
    <property type="match status" value="1"/>
</dbReference>
<dbReference type="CDD" id="cd01715">
    <property type="entry name" value="ETF_alpha"/>
    <property type="match status" value="1"/>
</dbReference>
<comment type="similarity">
    <text evidence="1">Belongs to the ETF alpha-subunit/FixB family.</text>
</comment>
<dbReference type="InterPro" id="IPR014731">
    <property type="entry name" value="ETF_asu_C"/>
</dbReference>
<evidence type="ECO:0000256" key="8">
    <source>
        <dbReference type="PIRSR" id="PIRSR000089-1"/>
    </source>
</evidence>
<dbReference type="RefSeq" id="WP_093262532.1">
    <property type="nucleotide sequence ID" value="NZ_FNOK01000005.1"/>
</dbReference>
<dbReference type="PANTHER" id="PTHR43153:SF1">
    <property type="entry name" value="ELECTRON TRANSFER FLAVOPROTEIN SUBUNIT ALPHA, MITOCHONDRIAL"/>
    <property type="match status" value="1"/>
</dbReference>
<dbReference type="OrthoDB" id="9770286at2"/>
<evidence type="ECO:0000313" key="11">
    <source>
        <dbReference type="Proteomes" id="UP000199529"/>
    </source>
</evidence>
<evidence type="ECO:0000259" key="9">
    <source>
        <dbReference type="SMART" id="SM00893"/>
    </source>
</evidence>
<dbReference type="SMART" id="SM00893">
    <property type="entry name" value="ETF"/>
    <property type="match status" value="1"/>
</dbReference>
<dbReference type="FunFam" id="3.40.50.1220:FF:000001">
    <property type="entry name" value="Electron transfer flavoprotein, alpha subunit"/>
    <property type="match status" value="1"/>
</dbReference>
<dbReference type="InterPro" id="IPR001308">
    <property type="entry name" value="ETF_a/FixB"/>
</dbReference>
<gene>
    <name evidence="10" type="ORF">SAMN05216215_100538</name>
</gene>
<evidence type="ECO:0000256" key="4">
    <source>
        <dbReference type="ARBA" id="ARBA00022630"/>
    </source>
</evidence>
<feature type="binding site" evidence="8">
    <location>
        <begin position="260"/>
        <end position="267"/>
    </location>
    <ligand>
        <name>FAD</name>
        <dbReference type="ChEBI" id="CHEBI:57692"/>
    </ligand>
</feature>
<dbReference type="PIRSF" id="PIRSF000089">
    <property type="entry name" value="Electra_flavoP_a"/>
    <property type="match status" value="1"/>
</dbReference>
<reference evidence="11" key="1">
    <citation type="submission" date="2016-10" db="EMBL/GenBank/DDBJ databases">
        <authorList>
            <person name="Varghese N."/>
            <person name="Submissions S."/>
        </authorList>
    </citation>
    <scope>NUCLEOTIDE SEQUENCE [LARGE SCALE GENOMIC DNA]</scope>
    <source>
        <strain evidence="11">CGMCC 4.3530</strain>
    </source>
</reference>
<dbReference type="InterPro" id="IPR014730">
    <property type="entry name" value="ETF_a/b_N"/>
</dbReference>
<accession>A0A1H2W2X6</accession>
<dbReference type="PANTHER" id="PTHR43153">
    <property type="entry name" value="ELECTRON TRANSFER FLAVOPROTEIN ALPHA"/>
    <property type="match status" value="1"/>
</dbReference>
<feature type="binding site" evidence="8">
    <location>
        <position position="204"/>
    </location>
    <ligand>
        <name>FAD</name>
        <dbReference type="ChEBI" id="CHEBI:57692"/>
    </ligand>
</feature>
<dbReference type="AlphaFoldDB" id="A0A1H2W2X6"/>